<dbReference type="GO" id="GO:0016787">
    <property type="term" value="F:hydrolase activity"/>
    <property type="evidence" value="ECO:0007669"/>
    <property type="project" value="InterPro"/>
</dbReference>
<keyword evidence="1" id="KW-0547">Nucleotide-binding</keyword>
<dbReference type="SMART" id="SM00490">
    <property type="entry name" value="HELICc"/>
    <property type="match status" value="1"/>
</dbReference>
<name>A0A6I1FF32_9BACI</name>
<dbReference type="InterPro" id="IPR027417">
    <property type="entry name" value="P-loop_NTPase"/>
</dbReference>
<sequence>MPIPVSPSSLAAFLAGRLLLEEEVPFPLSNSPQLQFISGISTKNQFYHCERCGSTKKERFAMFPCARCGKACPYCRHCLMMGRVSGCSRLVRWVGPEPLFEGDGTLHWSGQLSEGQAAASDAVIRAVRDNSDVLIWAVCGAGKTEVLFQGIEAALLADKRVCIATPRTDVVLELAPRLQKVFPDAKVTALYGGSLDRHSYSPLVVSTTHQLFRFSEAFDVMIVDEVDAFPYSYESTLQFAVQKARKPLSALIYLTATPNDTWQKECRLGKRPFVKIPARFHRHPLPVPKLEWGGNWRKAIEKGRLPRNIKEWAVKRLEENKQALLFFPHIDSMERALPLFQQLDPSIEAVHAEDPSRKEKVTFMREKKIPLLLSTTVLERGVTFPNIDVAVIGAEDDVFTESALVQIAGRAGRSADFPDGKVRFFHFGKTKAIEKAVAHIRQMNKEGREKGWLDR</sequence>
<dbReference type="InterPro" id="IPR014001">
    <property type="entry name" value="Helicase_ATP-bd"/>
</dbReference>
<dbReference type="InterPro" id="IPR006935">
    <property type="entry name" value="Helicase/UvrB_N"/>
</dbReference>
<comment type="caution">
    <text evidence="6">The sequence shown here is derived from an EMBL/GenBank/DDBJ whole genome shotgun (WGS) entry which is preliminary data.</text>
</comment>
<dbReference type="RefSeq" id="WP_152151579.1">
    <property type="nucleotide sequence ID" value="NZ_WEIO01000005.1"/>
</dbReference>
<evidence type="ECO:0000256" key="3">
    <source>
        <dbReference type="ARBA" id="ARBA00023125"/>
    </source>
</evidence>
<dbReference type="Proteomes" id="UP000429595">
    <property type="component" value="Unassembled WGS sequence"/>
</dbReference>
<dbReference type="PROSITE" id="PS51192">
    <property type="entry name" value="HELICASE_ATP_BIND_1"/>
    <property type="match status" value="1"/>
</dbReference>
<feature type="domain" description="Helicase ATP-binding" evidence="4">
    <location>
        <begin position="124"/>
        <end position="276"/>
    </location>
</feature>
<protein>
    <submittedName>
        <fullName evidence="6">DEAD/DEAH box helicase</fullName>
    </submittedName>
</protein>
<dbReference type="GO" id="GO:0005524">
    <property type="term" value="F:ATP binding"/>
    <property type="evidence" value="ECO:0007669"/>
    <property type="project" value="UniProtKB-KW"/>
</dbReference>
<dbReference type="GO" id="GO:0006302">
    <property type="term" value="P:double-strand break repair"/>
    <property type="evidence" value="ECO:0007669"/>
    <property type="project" value="TreeGrafter"/>
</dbReference>
<dbReference type="SUPFAM" id="SSF52540">
    <property type="entry name" value="P-loop containing nucleoside triphosphate hydrolases"/>
    <property type="match status" value="1"/>
</dbReference>
<keyword evidence="6" id="KW-0378">Hydrolase</keyword>
<dbReference type="SMART" id="SM00487">
    <property type="entry name" value="DEXDc"/>
    <property type="match status" value="1"/>
</dbReference>
<evidence type="ECO:0000256" key="2">
    <source>
        <dbReference type="ARBA" id="ARBA00022840"/>
    </source>
</evidence>
<dbReference type="InterPro" id="IPR001650">
    <property type="entry name" value="Helicase_C-like"/>
</dbReference>
<dbReference type="Pfam" id="PF00271">
    <property type="entry name" value="Helicase_C"/>
    <property type="match status" value="1"/>
</dbReference>
<evidence type="ECO:0000256" key="1">
    <source>
        <dbReference type="ARBA" id="ARBA00022741"/>
    </source>
</evidence>
<evidence type="ECO:0000313" key="6">
    <source>
        <dbReference type="EMBL" id="KAB7706566.1"/>
    </source>
</evidence>
<feature type="domain" description="Helicase C-terminal" evidence="5">
    <location>
        <begin position="308"/>
        <end position="455"/>
    </location>
</feature>
<evidence type="ECO:0000259" key="5">
    <source>
        <dbReference type="PROSITE" id="PS51194"/>
    </source>
</evidence>
<dbReference type="PROSITE" id="PS51194">
    <property type="entry name" value="HELICASE_CTER"/>
    <property type="match status" value="1"/>
</dbReference>
<keyword evidence="6" id="KW-0347">Helicase</keyword>
<accession>A0A6I1FF32</accession>
<dbReference type="Gene3D" id="3.40.50.300">
    <property type="entry name" value="P-loop containing nucleotide triphosphate hydrolases"/>
    <property type="match status" value="2"/>
</dbReference>
<dbReference type="Pfam" id="PF04851">
    <property type="entry name" value="ResIII"/>
    <property type="match status" value="1"/>
</dbReference>
<keyword evidence="7" id="KW-1185">Reference proteome</keyword>
<evidence type="ECO:0000313" key="7">
    <source>
        <dbReference type="Proteomes" id="UP000429595"/>
    </source>
</evidence>
<gene>
    <name evidence="6" type="ORF">F9802_10225</name>
</gene>
<keyword evidence="3" id="KW-0238">DNA-binding</keyword>
<dbReference type="FunFam" id="3.40.50.300:FF:001736">
    <property type="entry name" value="COMF operon protein 1"/>
    <property type="match status" value="1"/>
</dbReference>
<dbReference type="GO" id="GO:0006310">
    <property type="term" value="P:DNA recombination"/>
    <property type="evidence" value="ECO:0007669"/>
    <property type="project" value="TreeGrafter"/>
</dbReference>
<dbReference type="PANTHER" id="PTHR30580">
    <property type="entry name" value="PRIMOSOMAL PROTEIN N"/>
    <property type="match status" value="1"/>
</dbReference>
<dbReference type="AlphaFoldDB" id="A0A6I1FF32"/>
<dbReference type="GO" id="GO:0003677">
    <property type="term" value="F:DNA binding"/>
    <property type="evidence" value="ECO:0007669"/>
    <property type="project" value="UniProtKB-KW"/>
</dbReference>
<keyword evidence="2" id="KW-0067">ATP-binding</keyword>
<organism evidence="6 7">
    <name type="scientific">Bacillus aerolatus</name>
    <dbReference type="NCBI Taxonomy" id="2653354"/>
    <lineage>
        <taxon>Bacteria</taxon>
        <taxon>Bacillati</taxon>
        <taxon>Bacillota</taxon>
        <taxon>Bacilli</taxon>
        <taxon>Bacillales</taxon>
        <taxon>Bacillaceae</taxon>
        <taxon>Bacillus</taxon>
    </lineage>
</organism>
<dbReference type="EMBL" id="WEIO01000005">
    <property type="protein sequence ID" value="KAB7706566.1"/>
    <property type="molecule type" value="Genomic_DNA"/>
</dbReference>
<proteinExistence type="predicted"/>
<reference evidence="6 7" key="1">
    <citation type="submission" date="2019-10" db="EMBL/GenBank/DDBJ databases">
        <title>Bacillus aerolatum sp. nov., isolated from bioaerosol of sport playgrounds.</title>
        <authorList>
            <person name="Chen P."/>
            <person name="Zhang G."/>
        </authorList>
    </citation>
    <scope>NUCLEOTIDE SEQUENCE [LARGE SCALE GENOMIC DNA]</scope>
    <source>
        <strain evidence="6 7">CX253</strain>
    </source>
</reference>
<dbReference type="GO" id="GO:0043138">
    <property type="term" value="F:3'-5' DNA helicase activity"/>
    <property type="evidence" value="ECO:0007669"/>
    <property type="project" value="TreeGrafter"/>
</dbReference>
<dbReference type="PANTHER" id="PTHR30580:SF1">
    <property type="entry name" value="COMF OPERON PROTEIN 1"/>
    <property type="match status" value="1"/>
</dbReference>
<evidence type="ECO:0000259" key="4">
    <source>
        <dbReference type="PROSITE" id="PS51192"/>
    </source>
</evidence>
<dbReference type="GO" id="GO:0006270">
    <property type="term" value="P:DNA replication initiation"/>
    <property type="evidence" value="ECO:0007669"/>
    <property type="project" value="TreeGrafter"/>
</dbReference>